<accession>A0A445MRG0</accession>
<organism evidence="4">
    <name type="scientific">uncultured Desulfobacterium sp</name>
    <dbReference type="NCBI Taxonomy" id="201089"/>
    <lineage>
        <taxon>Bacteria</taxon>
        <taxon>Pseudomonadati</taxon>
        <taxon>Thermodesulfobacteriota</taxon>
        <taxon>Desulfobacteria</taxon>
        <taxon>Desulfobacterales</taxon>
        <taxon>Desulfobacteriaceae</taxon>
        <taxon>Desulfobacterium</taxon>
        <taxon>environmental samples</taxon>
    </lineage>
</organism>
<feature type="domain" description="Response regulatory" evidence="3">
    <location>
        <begin position="6"/>
        <end position="120"/>
    </location>
</feature>
<evidence type="ECO:0000256" key="2">
    <source>
        <dbReference type="PROSITE-ProRule" id="PRU00169"/>
    </source>
</evidence>
<dbReference type="EMBL" id="OJIN01000019">
    <property type="protein sequence ID" value="SPD72057.1"/>
    <property type="molecule type" value="Genomic_DNA"/>
</dbReference>
<feature type="modified residue" description="4-aspartylphosphate" evidence="2">
    <location>
        <position position="55"/>
    </location>
</feature>
<proteinExistence type="predicted"/>
<dbReference type="InterPro" id="IPR011006">
    <property type="entry name" value="CheY-like_superfamily"/>
</dbReference>
<feature type="domain" description="Response regulatory" evidence="3">
    <location>
        <begin position="293"/>
        <end position="407"/>
    </location>
</feature>
<evidence type="ECO:0000313" key="4">
    <source>
        <dbReference type="EMBL" id="SPD72057.1"/>
    </source>
</evidence>
<dbReference type="PROSITE" id="PS50110">
    <property type="entry name" value="RESPONSE_REGULATORY"/>
    <property type="match status" value="2"/>
</dbReference>
<dbReference type="AlphaFoldDB" id="A0A445MRG0"/>
<dbReference type="GO" id="GO:0000160">
    <property type="term" value="P:phosphorelay signal transduction system"/>
    <property type="evidence" value="ECO:0007669"/>
    <property type="project" value="InterPro"/>
</dbReference>
<evidence type="ECO:0000259" key="3">
    <source>
        <dbReference type="PROSITE" id="PS50110"/>
    </source>
</evidence>
<dbReference type="Gene3D" id="3.40.50.2300">
    <property type="match status" value="2"/>
</dbReference>
<reference evidence="4" key="1">
    <citation type="submission" date="2018-01" db="EMBL/GenBank/DDBJ databases">
        <authorList>
            <person name="Regsiter A."/>
            <person name="William W."/>
        </authorList>
    </citation>
    <scope>NUCLEOTIDE SEQUENCE</scope>
    <source>
        <strain evidence="4">TRIP AH-1</strain>
    </source>
</reference>
<gene>
    <name evidence="4" type="ORF">PITCH_A1150092</name>
</gene>
<keyword evidence="1 2" id="KW-0597">Phosphoprotein</keyword>
<name>A0A445MRG0_9BACT</name>
<protein>
    <submittedName>
        <fullName evidence="4">Protein with response regulator receiver domain</fullName>
    </submittedName>
</protein>
<dbReference type="Pfam" id="PF00072">
    <property type="entry name" value="Response_reg"/>
    <property type="match status" value="2"/>
</dbReference>
<dbReference type="PANTHER" id="PTHR44591">
    <property type="entry name" value="STRESS RESPONSE REGULATOR PROTEIN 1"/>
    <property type="match status" value="1"/>
</dbReference>
<sequence>MKAAYKILVVDDEIGICRNVEKILSKNNYQVTHAQSAKVALEKMAKESYSLLISDIIMPEVDGIELLKRTKEQWPSTKVVMMTAYASTDTAMKAIRLGAEDYVPKPFTPDGLRDKVEKVLSPKTILFPMKRERTDLLDGKVDIDLPFDRKELLKYVGKEYLKTLGPSDMPSIGRTLPKKKEIYCPFGQRICDVFAKLGHTCKAGTEKEECPQKKAMERKAQRDYAGFDSTKLIGIDMPFNYAEVISVAGPEFVKNLNRDGFSFIPYHELKKNVAQMMANNRGELLTTPEFSRHILVIDDEVAVNNNIRKILSKKGYHVDQAITKAEAIRKIDESSYKLILLDLRIPGVRDLELLKIIRDKRPETKVIIVTGYANIETAVETAKLGAIDFLSKPFTPRDIRMAAENALKMAA</sequence>
<dbReference type="InterPro" id="IPR001789">
    <property type="entry name" value="Sig_transdc_resp-reg_receiver"/>
</dbReference>
<dbReference type="InterPro" id="IPR050595">
    <property type="entry name" value="Bact_response_regulator"/>
</dbReference>
<feature type="modified residue" description="4-aspartylphosphate" evidence="2">
    <location>
        <position position="342"/>
    </location>
</feature>
<dbReference type="SUPFAM" id="SSF52172">
    <property type="entry name" value="CheY-like"/>
    <property type="match status" value="2"/>
</dbReference>
<evidence type="ECO:0000256" key="1">
    <source>
        <dbReference type="ARBA" id="ARBA00022553"/>
    </source>
</evidence>
<dbReference type="SMART" id="SM00448">
    <property type="entry name" value="REC"/>
    <property type="match status" value="2"/>
</dbReference>
<dbReference type="PANTHER" id="PTHR44591:SF3">
    <property type="entry name" value="RESPONSE REGULATORY DOMAIN-CONTAINING PROTEIN"/>
    <property type="match status" value="1"/>
</dbReference>